<dbReference type="KEGG" id="ncr:NCU08494"/>
<evidence type="ECO:0000313" key="2">
    <source>
        <dbReference type="EMBL" id="EAA34187.1"/>
    </source>
</evidence>
<sequence length="167" mass="18844">MFRTGEDHQHVDREDSEPNSEHDELGHHDGLGEGLGCLPNRHVRHVQPGEKRHITKGLNTELLKLGKHLKGWDVPKMDISSLGATVALLYTKKIQRFEDPKILAPLKNVSTSSKIFATGQHLENYVMREQFDAELVETMKPSRIPSSKLTSSRPGSPFFPSRVPFPF</sequence>
<name>Q1K8Q1_NEUCR</name>
<feature type="compositionally biased region" description="Basic and acidic residues" evidence="1">
    <location>
        <begin position="19"/>
        <end position="31"/>
    </location>
</feature>
<dbReference type="RefSeq" id="XP_963423.1">
    <property type="nucleotide sequence ID" value="XM_958330.1"/>
</dbReference>
<dbReference type="AlphaFoldDB" id="Q1K8Q1"/>
<gene>
    <name evidence="2" type="ORF">NCU08494</name>
</gene>
<dbReference type="PaxDb" id="5141-EFNCRP00000008464"/>
<dbReference type="HOGENOM" id="CLU_1595016_0_0_1"/>
<proteinExistence type="predicted"/>
<protein>
    <submittedName>
        <fullName evidence="2">Uncharacterized protein</fullName>
    </submittedName>
</protein>
<dbReference type="VEuPathDB" id="FungiDB:NCU08494"/>
<dbReference type="GeneID" id="3879588"/>
<feature type="region of interest" description="Disordered" evidence="1">
    <location>
        <begin position="1"/>
        <end position="41"/>
    </location>
</feature>
<keyword evidence="3" id="KW-1185">Reference proteome</keyword>
<dbReference type="EMBL" id="CM002237">
    <property type="protein sequence ID" value="EAA34187.1"/>
    <property type="molecule type" value="Genomic_DNA"/>
</dbReference>
<dbReference type="InParanoid" id="Q1K8Q1"/>
<organism evidence="2 3">
    <name type="scientific">Neurospora crassa (strain ATCC 24698 / 74-OR23-1A / CBS 708.71 / DSM 1257 / FGSC 987)</name>
    <dbReference type="NCBI Taxonomy" id="367110"/>
    <lineage>
        <taxon>Eukaryota</taxon>
        <taxon>Fungi</taxon>
        <taxon>Dikarya</taxon>
        <taxon>Ascomycota</taxon>
        <taxon>Pezizomycotina</taxon>
        <taxon>Sordariomycetes</taxon>
        <taxon>Sordariomycetidae</taxon>
        <taxon>Sordariales</taxon>
        <taxon>Sordariaceae</taxon>
        <taxon>Neurospora</taxon>
    </lineage>
</organism>
<accession>Q1K8Q1</accession>
<evidence type="ECO:0000313" key="3">
    <source>
        <dbReference type="Proteomes" id="UP000001805"/>
    </source>
</evidence>
<dbReference type="Proteomes" id="UP000001805">
    <property type="component" value="Chromosome 6, Linkage Group II"/>
</dbReference>
<evidence type="ECO:0000256" key="1">
    <source>
        <dbReference type="SAM" id="MobiDB-lite"/>
    </source>
</evidence>
<dbReference type="OrthoDB" id="10507891at2759"/>
<reference evidence="2 3" key="1">
    <citation type="journal article" date="2003" name="Nature">
        <title>The genome sequence of the filamentous fungus Neurospora crassa.</title>
        <authorList>
            <person name="Galagan J.E."/>
            <person name="Calvo S.E."/>
            <person name="Borkovich K.A."/>
            <person name="Selker E.U."/>
            <person name="Read N.D."/>
            <person name="Jaffe D."/>
            <person name="FitzHugh W."/>
            <person name="Ma L.J."/>
            <person name="Smirnov S."/>
            <person name="Purcell S."/>
            <person name="Rehman B."/>
            <person name="Elkins T."/>
            <person name="Engels R."/>
            <person name="Wang S."/>
            <person name="Nielsen C.B."/>
            <person name="Butler J."/>
            <person name="Endrizzi M."/>
            <person name="Qui D."/>
            <person name="Ianakiev P."/>
            <person name="Bell-Pedersen D."/>
            <person name="Nelson M.A."/>
            <person name="Werner-Washburne M."/>
            <person name="Selitrennikoff C.P."/>
            <person name="Kinsey J.A."/>
            <person name="Braun E.L."/>
            <person name="Zelter A."/>
            <person name="Schulte U."/>
            <person name="Kothe G.O."/>
            <person name="Jedd G."/>
            <person name="Mewes W."/>
            <person name="Staben C."/>
            <person name="Marcotte E."/>
            <person name="Greenberg D."/>
            <person name="Roy A."/>
            <person name="Foley K."/>
            <person name="Naylor J."/>
            <person name="Stange-Thomann N."/>
            <person name="Barrett R."/>
            <person name="Gnerre S."/>
            <person name="Kamal M."/>
            <person name="Kamvysselis M."/>
            <person name="Mauceli E."/>
            <person name="Bielke C."/>
            <person name="Rudd S."/>
            <person name="Frishman D."/>
            <person name="Krystofova S."/>
            <person name="Rasmussen C."/>
            <person name="Metzenberg R.L."/>
            <person name="Perkins D.D."/>
            <person name="Kroken S."/>
            <person name="Cogoni C."/>
            <person name="Macino G."/>
            <person name="Catcheside D."/>
            <person name="Li W."/>
            <person name="Pratt R.J."/>
            <person name="Osmani S.A."/>
            <person name="DeSouza C.P."/>
            <person name="Glass L."/>
            <person name="Orbach M.J."/>
            <person name="Berglund J.A."/>
            <person name="Voelker R."/>
            <person name="Yarden O."/>
            <person name="Plamann M."/>
            <person name="Seiler S."/>
            <person name="Dunlap J."/>
            <person name="Radford A."/>
            <person name="Aramayo R."/>
            <person name="Natvig D.O."/>
            <person name="Alex L.A."/>
            <person name="Mannhaupt G."/>
            <person name="Ebbole D.J."/>
            <person name="Freitag M."/>
            <person name="Paulsen I."/>
            <person name="Sachs M.S."/>
            <person name="Lander E.S."/>
            <person name="Nusbaum C."/>
            <person name="Birren B."/>
        </authorList>
    </citation>
    <scope>NUCLEOTIDE SEQUENCE [LARGE SCALE GENOMIC DNA]</scope>
    <source>
        <strain evidence="3">ATCC 24698 / 74-OR23-1A / CBS 708.71 / DSM 1257 / FGSC 987</strain>
    </source>
</reference>
<feature type="compositionally biased region" description="Basic and acidic residues" evidence="1">
    <location>
        <begin position="1"/>
        <end position="13"/>
    </location>
</feature>